<organism evidence="13 14">
    <name type="scientific">Luteolibacter algae</name>
    <dbReference type="NCBI Taxonomy" id="454151"/>
    <lineage>
        <taxon>Bacteria</taxon>
        <taxon>Pseudomonadati</taxon>
        <taxon>Verrucomicrobiota</taxon>
        <taxon>Verrucomicrobiia</taxon>
        <taxon>Verrucomicrobiales</taxon>
        <taxon>Verrucomicrobiaceae</taxon>
        <taxon>Luteolibacter</taxon>
    </lineage>
</organism>
<comment type="subcellular location">
    <subcellularLocation>
        <location evidence="2 10">Cell membrane</location>
        <topology evidence="2 10">Multi-pass membrane protein</topology>
    </subcellularLocation>
</comment>
<protein>
    <recommendedName>
        <fullName evidence="11">Molybdenum transport system permease</fullName>
    </recommendedName>
</protein>
<evidence type="ECO:0000256" key="7">
    <source>
        <dbReference type="ARBA" id="ARBA00022692"/>
    </source>
</evidence>
<feature type="transmembrane region" description="Helical" evidence="10">
    <location>
        <begin position="88"/>
        <end position="106"/>
    </location>
</feature>
<keyword evidence="5 11" id="KW-1003">Cell membrane</keyword>
<comment type="similarity">
    <text evidence="3 11">Belongs to the binding-protein-dependent transport system permease family. CysTW subfamily.</text>
</comment>
<evidence type="ECO:0000256" key="6">
    <source>
        <dbReference type="ARBA" id="ARBA00022505"/>
    </source>
</evidence>
<keyword evidence="9 10" id="KW-0472">Membrane</keyword>
<evidence type="ECO:0000256" key="2">
    <source>
        <dbReference type="ARBA" id="ARBA00004651"/>
    </source>
</evidence>
<dbReference type="Pfam" id="PF00528">
    <property type="entry name" value="BPD_transp_1"/>
    <property type="match status" value="1"/>
</dbReference>
<comment type="function">
    <text evidence="1 11">Part of the binding-protein-dependent transport system for molybdenum; probably responsible for the translocation of the substrate across the membrane.</text>
</comment>
<evidence type="ECO:0000256" key="5">
    <source>
        <dbReference type="ARBA" id="ARBA00022475"/>
    </source>
</evidence>
<evidence type="ECO:0000256" key="3">
    <source>
        <dbReference type="ARBA" id="ARBA00007069"/>
    </source>
</evidence>
<dbReference type="InterPro" id="IPR035906">
    <property type="entry name" value="MetI-like_sf"/>
</dbReference>
<dbReference type="CDD" id="cd06261">
    <property type="entry name" value="TM_PBP2"/>
    <property type="match status" value="1"/>
</dbReference>
<evidence type="ECO:0000256" key="9">
    <source>
        <dbReference type="ARBA" id="ARBA00023136"/>
    </source>
</evidence>
<dbReference type="Gene3D" id="1.10.3720.10">
    <property type="entry name" value="MetI-like"/>
    <property type="match status" value="1"/>
</dbReference>
<feature type="transmembrane region" description="Helical" evidence="10">
    <location>
        <begin position="47"/>
        <end position="68"/>
    </location>
</feature>
<evidence type="ECO:0000256" key="1">
    <source>
        <dbReference type="ARBA" id="ARBA00002949"/>
    </source>
</evidence>
<evidence type="ECO:0000256" key="10">
    <source>
        <dbReference type="RuleBase" id="RU363032"/>
    </source>
</evidence>
<keyword evidence="8 10" id="KW-1133">Transmembrane helix</keyword>
<keyword evidence="4 10" id="KW-0813">Transport</keyword>
<feature type="transmembrane region" description="Helical" evidence="10">
    <location>
        <begin position="12"/>
        <end position="35"/>
    </location>
</feature>
<evidence type="ECO:0000256" key="8">
    <source>
        <dbReference type="ARBA" id="ARBA00022989"/>
    </source>
</evidence>
<dbReference type="Proteomes" id="UP001597375">
    <property type="component" value="Unassembled WGS sequence"/>
</dbReference>
<proteinExistence type="inferred from homology"/>
<dbReference type="PANTHER" id="PTHR30183:SF3">
    <property type="entry name" value="MOLYBDENUM TRANSPORT SYSTEM PERMEASE PROTEIN MODB"/>
    <property type="match status" value="1"/>
</dbReference>
<feature type="transmembrane region" description="Helical" evidence="10">
    <location>
        <begin position="147"/>
        <end position="173"/>
    </location>
</feature>
<feature type="domain" description="ABC transmembrane type-1" evidence="12">
    <location>
        <begin position="9"/>
        <end position="217"/>
    </location>
</feature>
<accession>A0ABW5D2X8</accession>
<dbReference type="InterPro" id="IPR011867">
    <property type="entry name" value="ModB_ABC"/>
</dbReference>
<dbReference type="InterPro" id="IPR000515">
    <property type="entry name" value="MetI-like"/>
</dbReference>
<dbReference type="SUPFAM" id="SSF161098">
    <property type="entry name" value="MetI-like"/>
    <property type="match status" value="1"/>
</dbReference>
<name>A0ABW5D2X8_9BACT</name>
<keyword evidence="14" id="KW-1185">Reference proteome</keyword>
<dbReference type="EMBL" id="JBHUIT010000002">
    <property type="protein sequence ID" value="MFD2255397.1"/>
    <property type="molecule type" value="Genomic_DNA"/>
</dbReference>
<evidence type="ECO:0000313" key="13">
    <source>
        <dbReference type="EMBL" id="MFD2255397.1"/>
    </source>
</evidence>
<evidence type="ECO:0000256" key="11">
    <source>
        <dbReference type="RuleBase" id="RU365097"/>
    </source>
</evidence>
<dbReference type="PANTHER" id="PTHR30183">
    <property type="entry name" value="MOLYBDENUM TRANSPORT SYSTEM PERMEASE PROTEIN MODB"/>
    <property type="match status" value="1"/>
</dbReference>
<evidence type="ECO:0000313" key="14">
    <source>
        <dbReference type="Proteomes" id="UP001597375"/>
    </source>
</evidence>
<dbReference type="RefSeq" id="WP_386818056.1">
    <property type="nucleotide sequence ID" value="NZ_JBHUIT010000002.1"/>
</dbReference>
<keyword evidence="6 11" id="KW-0500">Molybdenum</keyword>
<reference evidence="14" key="1">
    <citation type="journal article" date="2019" name="Int. J. Syst. Evol. Microbiol.">
        <title>The Global Catalogue of Microorganisms (GCM) 10K type strain sequencing project: providing services to taxonomists for standard genome sequencing and annotation.</title>
        <authorList>
            <consortium name="The Broad Institute Genomics Platform"/>
            <consortium name="The Broad Institute Genome Sequencing Center for Infectious Disease"/>
            <person name="Wu L."/>
            <person name="Ma J."/>
        </authorList>
    </citation>
    <scope>NUCLEOTIDE SEQUENCE [LARGE SCALE GENOMIC DNA]</scope>
    <source>
        <strain evidence="14">CGMCC 4.7106</strain>
    </source>
</reference>
<dbReference type="PROSITE" id="PS50928">
    <property type="entry name" value="ABC_TM1"/>
    <property type="match status" value="1"/>
</dbReference>
<feature type="transmembrane region" description="Helical" evidence="10">
    <location>
        <begin position="193"/>
        <end position="212"/>
    </location>
</feature>
<evidence type="ECO:0000259" key="12">
    <source>
        <dbReference type="PROSITE" id="PS50928"/>
    </source>
</evidence>
<gene>
    <name evidence="13" type="primary">modB</name>
    <name evidence="13" type="ORF">ACFSSA_01800</name>
</gene>
<comment type="caution">
    <text evidence="13">The sequence shown here is derived from an EMBL/GenBank/DDBJ whole genome shotgun (WGS) entry which is preliminary data.</text>
</comment>
<dbReference type="NCBIfam" id="TIGR02141">
    <property type="entry name" value="modB_ABC"/>
    <property type="match status" value="1"/>
</dbReference>
<evidence type="ECO:0000256" key="4">
    <source>
        <dbReference type="ARBA" id="ARBA00022448"/>
    </source>
</evidence>
<sequence>MTLSDWQMLGLTFGLAALAIFAALPLAMWLAWLLARKNWFGKTLVETVAMMPLVMPPVATGLLLLKLFGKRGWIGSLLFEHLGIEIIFTWKAVVLALSVMVFPLLVRSLRTAFEDIPDHLEAAAKSLGGNGVRIFWKISLPLARRGIVAGVLLSFARAVGEFGATVMVAGFIPGLTETLSLSIYRSVQVGDDARALSLVGVSAVFGFIAVFISSRLSPRRGK</sequence>
<keyword evidence="7 10" id="KW-0812">Transmembrane</keyword>